<dbReference type="GO" id="GO:0008999">
    <property type="term" value="F:protein-N-terminal-alanine acetyltransferase activity"/>
    <property type="evidence" value="ECO:0007669"/>
    <property type="project" value="TreeGrafter"/>
</dbReference>
<evidence type="ECO:0000313" key="4">
    <source>
        <dbReference type="Proteomes" id="UP000199052"/>
    </source>
</evidence>
<dbReference type="CDD" id="cd04301">
    <property type="entry name" value="NAT_SF"/>
    <property type="match status" value="1"/>
</dbReference>
<dbReference type="PANTHER" id="PTHR43441:SF11">
    <property type="entry name" value="RIBOSOMAL-PROTEIN-SERINE ACETYLTRANSFERASE"/>
    <property type="match status" value="1"/>
</dbReference>
<dbReference type="Gene3D" id="3.40.630.30">
    <property type="match status" value="1"/>
</dbReference>
<dbReference type="InterPro" id="IPR000182">
    <property type="entry name" value="GNAT_dom"/>
</dbReference>
<evidence type="ECO:0000313" key="2">
    <source>
        <dbReference type="EMBL" id="NYH83220.1"/>
    </source>
</evidence>
<evidence type="ECO:0000259" key="1">
    <source>
        <dbReference type="PROSITE" id="PS51186"/>
    </source>
</evidence>
<evidence type="ECO:0000313" key="5">
    <source>
        <dbReference type="Proteomes" id="UP000533017"/>
    </source>
</evidence>
<dbReference type="PANTHER" id="PTHR43441">
    <property type="entry name" value="RIBOSOMAL-PROTEIN-SERINE ACETYLTRANSFERASE"/>
    <property type="match status" value="1"/>
</dbReference>
<dbReference type="STRING" id="504797.SAMN05421678_109287"/>
<dbReference type="EMBL" id="FOOI01000009">
    <property type="protein sequence ID" value="SFG91260.1"/>
    <property type="molecule type" value="Genomic_DNA"/>
</dbReference>
<proteinExistence type="predicted"/>
<dbReference type="GO" id="GO:0005737">
    <property type="term" value="C:cytoplasm"/>
    <property type="evidence" value="ECO:0007669"/>
    <property type="project" value="TreeGrafter"/>
</dbReference>
<keyword evidence="5" id="KW-1185">Reference proteome</keyword>
<dbReference type="SUPFAM" id="SSF55729">
    <property type="entry name" value="Acyl-CoA N-acyltransferases (Nat)"/>
    <property type="match status" value="1"/>
</dbReference>
<protein>
    <submittedName>
        <fullName evidence="3">Protein N-acetyltransferase, RimJ/RimL family</fullName>
    </submittedName>
    <submittedName>
        <fullName evidence="2">RimJ/RimL family protein N-acetyltransferase</fullName>
    </submittedName>
</protein>
<dbReference type="Proteomes" id="UP000533017">
    <property type="component" value="Unassembled WGS sequence"/>
</dbReference>
<evidence type="ECO:0000313" key="3">
    <source>
        <dbReference type="EMBL" id="SFG91260.1"/>
    </source>
</evidence>
<dbReference type="GO" id="GO:1990189">
    <property type="term" value="F:protein N-terminal-serine acetyltransferase activity"/>
    <property type="evidence" value="ECO:0007669"/>
    <property type="project" value="TreeGrafter"/>
</dbReference>
<dbReference type="Pfam" id="PF13302">
    <property type="entry name" value="Acetyltransf_3"/>
    <property type="match status" value="1"/>
</dbReference>
<dbReference type="EMBL" id="JACBZA010000001">
    <property type="protein sequence ID" value="NYH83220.1"/>
    <property type="molecule type" value="Genomic_DNA"/>
</dbReference>
<dbReference type="InterPro" id="IPR051908">
    <property type="entry name" value="Ribosomal_N-acetyltransferase"/>
</dbReference>
<dbReference type="RefSeq" id="WP_092884525.1">
    <property type="nucleotide sequence ID" value="NZ_FOOI01000009.1"/>
</dbReference>
<dbReference type="AlphaFoldDB" id="A0A1I2VQ41"/>
<reference evidence="2 5" key="2">
    <citation type="submission" date="2020-07" db="EMBL/GenBank/DDBJ databases">
        <title>Sequencing the genomes of 1000 actinobacteria strains.</title>
        <authorList>
            <person name="Klenk H.-P."/>
        </authorList>
    </citation>
    <scope>NUCLEOTIDE SEQUENCE [LARGE SCALE GENOMIC DNA]</scope>
    <source>
        <strain evidence="2 5">DSM 45117</strain>
    </source>
</reference>
<reference evidence="3 4" key="1">
    <citation type="submission" date="2016-10" db="EMBL/GenBank/DDBJ databases">
        <authorList>
            <person name="de Groot N.N."/>
        </authorList>
    </citation>
    <scope>NUCLEOTIDE SEQUENCE [LARGE SCALE GENOMIC DNA]</scope>
    <source>
        <strain evidence="3 4">CPCC 202808</strain>
    </source>
</reference>
<dbReference type="OrthoDB" id="9132139at2"/>
<feature type="domain" description="N-acetyltransferase" evidence="1">
    <location>
        <begin position="7"/>
        <end position="168"/>
    </location>
</feature>
<accession>A0A1I2VQ41</accession>
<dbReference type="Proteomes" id="UP000199052">
    <property type="component" value="Unassembled WGS sequence"/>
</dbReference>
<sequence>MSPRPEVLLRPLELTDWPAVHSWSGPPETCRYQAWGPDSPAEAEAFVRGAVDAWSDLPLLRESYAALVDGEVLGMGVLEVGPRARHRQGEISYAVHPRVWRKGVGTAIGGALLRIGFAERGQHRIAATCDPRNTGSAALLRRLGMTYEGRLRHTMLLRDGWRDSETFGILEDEWRGTPRTAARADTAQRVFL</sequence>
<keyword evidence="3" id="KW-0808">Transferase</keyword>
<name>A0A1I2VQ41_9ACTN</name>
<gene>
    <name evidence="2" type="ORF">FHR37_002071</name>
    <name evidence="3" type="ORF">SAMN05421678_109287</name>
</gene>
<dbReference type="PROSITE" id="PS51186">
    <property type="entry name" value="GNAT"/>
    <property type="match status" value="1"/>
</dbReference>
<dbReference type="InterPro" id="IPR016181">
    <property type="entry name" value="Acyl_CoA_acyltransferase"/>
</dbReference>
<organism evidence="3 4">
    <name type="scientific">Actinopolymorpha cephalotaxi</name>
    <dbReference type="NCBI Taxonomy" id="504797"/>
    <lineage>
        <taxon>Bacteria</taxon>
        <taxon>Bacillati</taxon>
        <taxon>Actinomycetota</taxon>
        <taxon>Actinomycetes</taxon>
        <taxon>Propionibacteriales</taxon>
        <taxon>Actinopolymorphaceae</taxon>
        <taxon>Actinopolymorpha</taxon>
    </lineage>
</organism>